<evidence type="ECO:0000256" key="4">
    <source>
        <dbReference type="ARBA" id="ARBA00022989"/>
    </source>
</evidence>
<feature type="transmembrane region" description="Helical" evidence="6">
    <location>
        <begin position="74"/>
        <end position="92"/>
    </location>
</feature>
<evidence type="ECO:0000313" key="7">
    <source>
        <dbReference type="EMBL" id="PQQ20317.1"/>
    </source>
</evidence>
<reference evidence="7 8" key="1">
    <citation type="submission" date="2018-02" db="EMBL/GenBank/DDBJ databases">
        <title>Draft genome of wild Prunus yedoensis var. nudiflora.</title>
        <authorList>
            <person name="Baek S."/>
            <person name="Kim J.-H."/>
            <person name="Choi K."/>
            <person name="Kim G.-B."/>
            <person name="Cho A."/>
            <person name="Jang H."/>
            <person name="Shin C.-H."/>
            <person name="Yu H.-J."/>
            <person name="Mun J.-H."/>
        </authorList>
    </citation>
    <scope>NUCLEOTIDE SEQUENCE [LARGE SCALE GENOMIC DNA]</scope>
    <source>
        <strain evidence="8">cv. Jeju island</strain>
        <tissue evidence="7">Leaf</tissue>
    </source>
</reference>
<evidence type="ECO:0000313" key="8">
    <source>
        <dbReference type="Proteomes" id="UP000250321"/>
    </source>
</evidence>
<keyword evidence="2" id="KW-0813">Transport</keyword>
<keyword evidence="5 6" id="KW-0472">Membrane</keyword>
<proteinExistence type="predicted"/>
<dbReference type="PANTHER" id="PTHR48041">
    <property type="entry name" value="ABC TRANSPORTER G FAMILY MEMBER 28"/>
    <property type="match status" value="1"/>
</dbReference>
<sequence length="101" mass="11870">MLFLLTGGYYVQHIPKFMQWLKYLSFMYYGFRLLLKVQYSGDQLYECESKGGCRSLQSSPTFDMVDLNGGMEEVWILLAMAIGYRICAYFCLRRRISISNM</sequence>
<accession>A0A314ZQ54</accession>
<dbReference type="STRING" id="2094558.A0A314ZQ54"/>
<dbReference type="Proteomes" id="UP000250321">
    <property type="component" value="Unassembled WGS sequence"/>
</dbReference>
<evidence type="ECO:0000256" key="3">
    <source>
        <dbReference type="ARBA" id="ARBA00022692"/>
    </source>
</evidence>
<dbReference type="EMBL" id="PJQY01000038">
    <property type="protein sequence ID" value="PQQ20317.1"/>
    <property type="molecule type" value="Genomic_DNA"/>
</dbReference>
<keyword evidence="4 6" id="KW-1133">Transmembrane helix</keyword>
<evidence type="ECO:0000256" key="1">
    <source>
        <dbReference type="ARBA" id="ARBA00004141"/>
    </source>
</evidence>
<evidence type="ECO:0000256" key="2">
    <source>
        <dbReference type="ARBA" id="ARBA00022448"/>
    </source>
</evidence>
<protein>
    <submittedName>
        <fullName evidence="7">ABC transporter G family member 26</fullName>
    </submittedName>
</protein>
<name>A0A314ZQ54_PRUYE</name>
<comment type="caution">
    <text evidence="7">The sequence shown here is derived from an EMBL/GenBank/DDBJ whole genome shotgun (WGS) entry which is preliminary data.</text>
</comment>
<dbReference type="PANTHER" id="PTHR48041:SF135">
    <property type="entry name" value="ABC TRANSPORTER G FAMILY MEMBER 26"/>
    <property type="match status" value="1"/>
</dbReference>
<organism evidence="7 8">
    <name type="scientific">Prunus yedoensis var. nudiflora</name>
    <dbReference type="NCBI Taxonomy" id="2094558"/>
    <lineage>
        <taxon>Eukaryota</taxon>
        <taxon>Viridiplantae</taxon>
        <taxon>Streptophyta</taxon>
        <taxon>Embryophyta</taxon>
        <taxon>Tracheophyta</taxon>
        <taxon>Spermatophyta</taxon>
        <taxon>Magnoliopsida</taxon>
        <taxon>eudicotyledons</taxon>
        <taxon>Gunneridae</taxon>
        <taxon>Pentapetalae</taxon>
        <taxon>rosids</taxon>
        <taxon>fabids</taxon>
        <taxon>Rosales</taxon>
        <taxon>Rosaceae</taxon>
        <taxon>Amygdaloideae</taxon>
        <taxon>Amygdaleae</taxon>
        <taxon>Prunus</taxon>
    </lineage>
</organism>
<dbReference type="GO" id="GO:0016020">
    <property type="term" value="C:membrane"/>
    <property type="evidence" value="ECO:0007669"/>
    <property type="project" value="UniProtKB-SubCell"/>
</dbReference>
<keyword evidence="8" id="KW-1185">Reference proteome</keyword>
<dbReference type="InterPro" id="IPR050352">
    <property type="entry name" value="ABCG_transporters"/>
</dbReference>
<keyword evidence="3 6" id="KW-0812">Transmembrane</keyword>
<gene>
    <name evidence="7" type="ORF">Pyn_16891</name>
</gene>
<dbReference type="GO" id="GO:0042626">
    <property type="term" value="F:ATPase-coupled transmembrane transporter activity"/>
    <property type="evidence" value="ECO:0007669"/>
    <property type="project" value="TreeGrafter"/>
</dbReference>
<evidence type="ECO:0000256" key="5">
    <source>
        <dbReference type="ARBA" id="ARBA00023136"/>
    </source>
</evidence>
<dbReference type="AlphaFoldDB" id="A0A314ZQ54"/>
<comment type="subcellular location">
    <subcellularLocation>
        <location evidence="1">Membrane</location>
        <topology evidence="1">Multi-pass membrane protein</topology>
    </subcellularLocation>
</comment>
<evidence type="ECO:0000256" key="6">
    <source>
        <dbReference type="SAM" id="Phobius"/>
    </source>
</evidence>
<dbReference type="OrthoDB" id="1738718at2759"/>